<dbReference type="InterPro" id="IPR058998">
    <property type="entry name" value="YycE-like_N"/>
</dbReference>
<name>A0A8E1RWD4_9GAMM</name>
<dbReference type="AlphaFoldDB" id="A0A8E1RWD4"/>
<dbReference type="EMBL" id="LDSE01000031">
    <property type="protein sequence ID" value="KTS66243.1"/>
    <property type="molecule type" value="Genomic_DNA"/>
</dbReference>
<sequence length="128" mass="14853">MFTHMRIARPVTQLERSVLMFSQGLDLQKIAEFHDHDGFNGVMLGRKDLDWHLEFTCCPGHPVIPSPTEDDLLVLYYPEENAWKLACETMIEAGFKRTNSFNPYWDVNGKTFVDPDGYRVVMQNRAWG</sequence>
<dbReference type="Pfam" id="PF22659">
    <property type="entry name" value="YycE-like_C"/>
    <property type="match status" value="1"/>
</dbReference>
<evidence type="ECO:0008006" key="5">
    <source>
        <dbReference type="Google" id="ProtNLM"/>
    </source>
</evidence>
<evidence type="ECO:0000313" key="3">
    <source>
        <dbReference type="EMBL" id="KTS66243.1"/>
    </source>
</evidence>
<dbReference type="InterPro" id="IPR029068">
    <property type="entry name" value="Glyas_Bleomycin-R_OHBP_Dase"/>
</dbReference>
<organism evidence="3 4">
    <name type="scientific">Pantoea dispersa</name>
    <dbReference type="NCBI Taxonomy" id="59814"/>
    <lineage>
        <taxon>Bacteria</taxon>
        <taxon>Pseudomonadati</taxon>
        <taxon>Pseudomonadota</taxon>
        <taxon>Gammaproteobacteria</taxon>
        <taxon>Enterobacterales</taxon>
        <taxon>Erwiniaceae</taxon>
        <taxon>Pantoea</taxon>
    </lineage>
</organism>
<feature type="domain" description="YycE-like N-terminal" evidence="1">
    <location>
        <begin position="5"/>
        <end position="56"/>
    </location>
</feature>
<gene>
    <name evidence="3" type="ORF">SA3R_17350</name>
</gene>
<feature type="domain" description="YycE-like C-terminal" evidence="2">
    <location>
        <begin position="70"/>
        <end position="124"/>
    </location>
</feature>
<dbReference type="SUPFAM" id="SSF54593">
    <property type="entry name" value="Glyoxalase/Bleomycin resistance protein/Dihydroxybiphenyl dioxygenase"/>
    <property type="match status" value="1"/>
</dbReference>
<dbReference type="RefSeq" id="WP_058776192.1">
    <property type="nucleotide sequence ID" value="NZ_LDSD01000014.1"/>
</dbReference>
<comment type="caution">
    <text evidence="3">The sequence shown here is derived from an EMBL/GenBank/DDBJ whole genome shotgun (WGS) entry which is preliminary data.</text>
</comment>
<accession>A0A8E1RWD4</accession>
<protein>
    <recommendedName>
        <fullName evidence="5">VOC family protein</fullName>
    </recommendedName>
</protein>
<proteinExistence type="predicted"/>
<dbReference type="Gene3D" id="3.10.180.10">
    <property type="entry name" value="2,3-Dihydroxybiphenyl 1,2-Dioxygenase, domain 1"/>
    <property type="match status" value="1"/>
</dbReference>
<evidence type="ECO:0000259" key="1">
    <source>
        <dbReference type="Pfam" id="PF22658"/>
    </source>
</evidence>
<dbReference type="InterPro" id="IPR058997">
    <property type="entry name" value="YycE-like_C"/>
</dbReference>
<dbReference type="Pfam" id="PF22658">
    <property type="entry name" value="YycE-like_N"/>
    <property type="match status" value="1"/>
</dbReference>
<evidence type="ECO:0000259" key="2">
    <source>
        <dbReference type="Pfam" id="PF22659"/>
    </source>
</evidence>
<reference evidence="3 4" key="1">
    <citation type="journal article" date="2016" name="Front. Microbiol.">
        <title>Genomic Resource of Rice Seed Associated Bacteria.</title>
        <authorList>
            <person name="Midha S."/>
            <person name="Bansal K."/>
            <person name="Sharma S."/>
            <person name="Kumar N."/>
            <person name="Patil P.P."/>
            <person name="Chaudhry V."/>
            <person name="Patil P.B."/>
        </authorList>
    </citation>
    <scope>NUCLEOTIDE SEQUENCE [LARGE SCALE GENOMIC DNA]</scope>
    <source>
        <strain evidence="3 4">SA3</strain>
    </source>
</reference>
<dbReference type="Proteomes" id="UP000071979">
    <property type="component" value="Unassembled WGS sequence"/>
</dbReference>
<evidence type="ECO:0000313" key="4">
    <source>
        <dbReference type="Proteomes" id="UP000071979"/>
    </source>
</evidence>